<keyword evidence="2" id="KW-1185">Reference proteome</keyword>
<dbReference type="AlphaFoldDB" id="A0A4R1R0P1"/>
<dbReference type="RefSeq" id="WP_242843261.1">
    <property type="nucleotide sequence ID" value="NZ_JPNB01000001.1"/>
</dbReference>
<dbReference type="InterPro" id="IPR011051">
    <property type="entry name" value="RmlC_Cupin_sf"/>
</dbReference>
<gene>
    <name evidence="1" type="ORF">EDD76_10521</name>
</gene>
<proteinExistence type="predicted"/>
<dbReference type="InterPro" id="IPR014710">
    <property type="entry name" value="RmlC-like_jellyroll"/>
</dbReference>
<dbReference type="Proteomes" id="UP000295718">
    <property type="component" value="Unassembled WGS sequence"/>
</dbReference>
<protein>
    <recommendedName>
        <fullName evidence="3">Cupin domain-containing protein</fullName>
    </recommendedName>
</protein>
<comment type="caution">
    <text evidence="1">The sequence shown here is derived from an EMBL/GenBank/DDBJ whole genome shotgun (WGS) entry which is preliminary data.</text>
</comment>
<name>A0A4R1R0P1_9FIRM</name>
<sequence length="173" mass="20400">MIHFFKEALEKLDGDRIYRLTAELKERIGMREQNDLLEIMEYTKEGYSPVIDFGTWRVAILNYCEELEPRNIHKFQKHEETDEIFVLLKGECILYVAEGTDTVGTIYSQSMEKNKLYNVKKSTWHSHTLSRDTMVLIVENRDTDLSNSPEIELTEEQRRFLAAAVVQRTKNDY</sequence>
<reference evidence="1 2" key="1">
    <citation type="submission" date="2019-03" db="EMBL/GenBank/DDBJ databases">
        <title>Genomic Encyclopedia of Type Strains, Phase IV (KMG-IV): sequencing the most valuable type-strain genomes for metagenomic binning, comparative biology and taxonomic classification.</title>
        <authorList>
            <person name="Goeker M."/>
        </authorList>
    </citation>
    <scope>NUCLEOTIDE SEQUENCE [LARGE SCALE GENOMIC DNA]</scope>
    <source>
        <strain evidence="1 2">DSM 100556</strain>
    </source>
</reference>
<dbReference type="EMBL" id="SLUO01000005">
    <property type="protein sequence ID" value="TCL58851.1"/>
    <property type="molecule type" value="Genomic_DNA"/>
</dbReference>
<dbReference type="Gene3D" id="2.60.120.10">
    <property type="entry name" value="Jelly Rolls"/>
    <property type="match status" value="1"/>
</dbReference>
<evidence type="ECO:0000313" key="2">
    <source>
        <dbReference type="Proteomes" id="UP000295718"/>
    </source>
</evidence>
<evidence type="ECO:0000313" key="1">
    <source>
        <dbReference type="EMBL" id="TCL58851.1"/>
    </source>
</evidence>
<dbReference type="SUPFAM" id="SSF51182">
    <property type="entry name" value="RmlC-like cupins"/>
    <property type="match status" value="1"/>
</dbReference>
<evidence type="ECO:0008006" key="3">
    <source>
        <dbReference type="Google" id="ProtNLM"/>
    </source>
</evidence>
<organism evidence="1 2">
    <name type="scientific">Kineothrix alysoides</name>
    <dbReference type="NCBI Taxonomy" id="1469948"/>
    <lineage>
        <taxon>Bacteria</taxon>
        <taxon>Bacillati</taxon>
        <taxon>Bacillota</taxon>
        <taxon>Clostridia</taxon>
        <taxon>Lachnospirales</taxon>
        <taxon>Lachnospiraceae</taxon>
        <taxon>Kineothrix</taxon>
    </lineage>
</organism>
<accession>A0A4R1R0P1</accession>